<organism evidence="1 2">
    <name type="scientific">Plantactinospora endophytica</name>
    <dbReference type="NCBI Taxonomy" id="673535"/>
    <lineage>
        <taxon>Bacteria</taxon>
        <taxon>Bacillati</taxon>
        <taxon>Actinomycetota</taxon>
        <taxon>Actinomycetes</taxon>
        <taxon>Micromonosporales</taxon>
        <taxon>Micromonosporaceae</taxon>
        <taxon>Plantactinospora</taxon>
    </lineage>
</organism>
<evidence type="ECO:0008006" key="3">
    <source>
        <dbReference type="Google" id="ProtNLM"/>
    </source>
</evidence>
<reference evidence="1 2" key="1">
    <citation type="submission" date="2021-01" db="EMBL/GenBank/DDBJ databases">
        <title>Whole genome shotgun sequence of Plantactinospora endophytica NBRC 110450.</title>
        <authorList>
            <person name="Komaki H."/>
            <person name="Tamura T."/>
        </authorList>
    </citation>
    <scope>NUCLEOTIDE SEQUENCE [LARGE SCALE GENOMIC DNA]</scope>
    <source>
        <strain evidence="1 2">NBRC 110450</strain>
    </source>
</reference>
<proteinExistence type="predicted"/>
<name>A0ABQ4DUV4_9ACTN</name>
<sequence length="40" mass="4546">MTDDELAAADRYEVDDYHRTLVFLGTGVRAWVYARPTSAL</sequence>
<evidence type="ECO:0000313" key="1">
    <source>
        <dbReference type="EMBL" id="GIG86241.1"/>
    </source>
</evidence>
<protein>
    <recommendedName>
        <fullName evidence="3">Gamma-glutamylcyclotransferase AIG2-like domain-containing protein</fullName>
    </recommendedName>
</protein>
<dbReference type="RefSeq" id="WP_275413555.1">
    <property type="nucleotide sequence ID" value="NZ_BONW01000004.1"/>
</dbReference>
<accession>A0ABQ4DUV4</accession>
<dbReference type="Proteomes" id="UP000646749">
    <property type="component" value="Unassembled WGS sequence"/>
</dbReference>
<comment type="caution">
    <text evidence="1">The sequence shown here is derived from an EMBL/GenBank/DDBJ whole genome shotgun (WGS) entry which is preliminary data.</text>
</comment>
<keyword evidence="2" id="KW-1185">Reference proteome</keyword>
<evidence type="ECO:0000313" key="2">
    <source>
        <dbReference type="Proteomes" id="UP000646749"/>
    </source>
</evidence>
<dbReference type="EMBL" id="BONW01000004">
    <property type="protein sequence ID" value="GIG86241.1"/>
    <property type="molecule type" value="Genomic_DNA"/>
</dbReference>
<gene>
    <name evidence="1" type="ORF">Pen02_11770</name>
</gene>